<dbReference type="AlphaFoldDB" id="A0A0B5DYI2"/>
<evidence type="ECO:0000259" key="3">
    <source>
        <dbReference type="PROSITE" id="PS50222"/>
    </source>
</evidence>
<feature type="signal peptide" evidence="2">
    <location>
        <begin position="1"/>
        <end position="24"/>
    </location>
</feature>
<dbReference type="STRING" id="1208324.P73_3349"/>
<evidence type="ECO:0000313" key="5">
    <source>
        <dbReference type="Proteomes" id="UP000031521"/>
    </source>
</evidence>
<dbReference type="Pfam" id="PF13202">
    <property type="entry name" value="EF-hand_5"/>
    <property type="match status" value="4"/>
</dbReference>
<evidence type="ECO:0000313" key="4">
    <source>
        <dbReference type="EMBL" id="AJE48064.1"/>
    </source>
</evidence>
<dbReference type="HOGENOM" id="CLU_1432195_0_0_5"/>
<dbReference type="GO" id="GO:0005509">
    <property type="term" value="F:calcium ion binding"/>
    <property type="evidence" value="ECO:0007669"/>
    <property type="project" value="InterPro"/>
</dbReference>
<keyword evidence="2" id="KW-0732">Signal</keyword>
<dbReference type="EMBL" id="CP004393">
    <property type="protein sequence ID" value="AJE48064.1"/>
    <property type="molecule type" value="Genomic_DNA"/>
</dbReference>
<dbReference type="RefSeq" id="WP_052453374.1">
    <property type="nucleotide sequence ID" value="NZ_CP004393.1"/>
</dbReference>
<keyword evidence="5" id="KW-1185">Reference proteome</keyword>
<dbReference type="InterPro" id="IPR011992">
    <property type="entry name" value="EF-hand-dom_pair"/>
</dbReference>
<proteinExistence type="predicted"/>
<dbReference type="Gene3D" id="1.10.238.10">
    <property type="entry name" value="EF-hand"/>
    <property type="match status" value="2"/>
</dbReference>
<dbReference type="SUPFAM" id="SSF47473">
    <property type="entry name" value="EF-hand"/>
    <property type="match status" value="1"/>
</dbReference>
<name>A0A0B5DYI2_9RHOB</name>
<dbReference type="InterPro" id="IPR018247">
    <property type="entry name" value="EF_Hand_1_Ca_BS"/>
</dbReference>
<dbReference type="InterPro" id="IPR002048">
    <property type="entry name" value="EF_hand_dom"/>
</dbReference>
<gene>
    <name evidence="4" type="ORF">P73_3349</name>
</gene>
<dbReference type="PROSITE" id="PS50222">
    <property type="entry name" value="EF_HAND_2"/>
    <property type="match status" value="1"/>
</dbReference>
<sequence length="189" mass="19742">MKRNVFVSGLALAAVFAGSVAAFAGGSGSGGWGRHHGMEGRSGHPWQGGMMSRMGGGMMPFGAGADFAEIDADGDGQVSESELTAFRDARFAEIDTDGNGTADAEELFAYHEAQRAARMRAMTEKMVAARDTDGDGALSVEELTTRPQPTMFQRLDRNGDGVLSEDEFGRPRGTGAGGQGTMQPDAGDD</sequence>
<feature type="domain" description="EF-hand" evidence="3">
    <location>
        <begin position="118"/>
        <end position="153"/>
    </location>
</feature>
<dbReference type="OrthoDB" id="5470953at2"/>
<feature type="region of interest" description="Disordered" evidence="1">
    <location>
        <begin position="142"/>
        <end position="189"/>
    </location>
</feature>
<organism evidence="4 5">
    <name type="scientific">Celeribacter indicus</name>
    <dbReference type="NCBI Taxonomy" id="1208324"/>
    <lineage>
        <taxon>Bacteria</taxon>
        <taxon>Pseudomonadati</taxon>
        <taxon>Pseudomonadota</taxon>
        <taxon>Alphaproteobacteria</taxon>
        <taxon>Rhodobacterales</taxon>
        <taxon>Roseobacteraceae</taxon>
        <taxon>Celeribacter</taxon>
    </lineage>
</organism>
<dbReference type="Proteomes" id="UP000031521">
    <property type="component" value="Chromosome"/>
</dbReference>
<evidence type="ECO:0000256" key="2">
    <source>
        <dbReference type="SAM" id="SignalP"/>
    </source>
</evidence>
<dbReference type="PROSITE" id="PS00018">
    <property type="entry name" value="EF_HAND_1"/>
    <property type="match status" value="3"/>
</dbReference>
<reference evidence="4 5" key="1">
    <citation type="journal article" date="2014" name="Int. J. Syst. Evol. Microbiol.">
        <title>Celeribacter indicus sp. nov., a polycyclic aromatic hydrocarbon-degrading bacterium from deep-sea sediment and reclassification of Huaishuia halophila as Celeribacter halophilus comb. nov.</title>
        <authorList>
            <person name="Lai Q."/>
            <person name="Cao J."/>
            <person name="Yuan J."/>
            <person name="Li F."/>
            <person name="Shao Z."/>
        </authorList>
    </citation>
    <scope>NUCLEOTIDE SEQUENCE [LARGE SCALE GENOMIC DNA]</scope>
    <source>
        <strain evidence="4">P73</strain>
    </source>
</reference>
<protein>
    <submittedName>
        <fullName evidence="4">Calcium-binding EF-hand domain-containing protein</fullName>
    </submittedName>
</protein>
<evidence type="ECO:0000256" key="1">
    <source>
        <dbReference type="SAM" id="MobiDB-lite"/>
    </source>
</evidence>
<feature type="chain" id="PRO_5005423638" evidence="2">
    <location>
        <begin position="25"/>
        <end position="189"/>
    </location>
</feature>
<accession>A0A0B5DYI2</accession>
<dbReference type="KEGG" id="cid:P73_3349"/>